<dbReference type="Pfam" id="PF13181">
    <property type="entry name" value="TPR_8"/>
    <property type="match status" value="2"/>
</dbReference>
<sequence>MLWQSSLKFAQIIPMQPHRKSSVKVLSGLMLASILSLPSPGLADENLAGKYYENALVAYQKQDLDAAIIELRNALQQNPNYVAAHILLGKLFLQKKSLSEAEVHLNLANQLGADRSLTVKALAQLYLYQIKYNQLLKEIQPSQFNRQLQPDLHVFRGHAYLQLNQISEALNEYDIAAQIDPSRVDAVIGRANALLRRNDLAGATQAVEKAMAMQPDNPGNWYVKGSIEHVQGDLENAIKDYDKAITLLPDYQDARIARAGVLMDLQQDQRADEDLAYLRKHYPFDPKAAYLHAVLLARNGQQAASIKELEAASDIIVAVKPEYLVQHSQTLMLSGLINYSLQRFDLAAEYLRQYVKSYPGQPGPYKLLASILLNKNEPETVIDLLRPVVASNPNDYRLLFLLGTAYMNVGKHDKANALLEKASAGEDGGENIHAEIGLNRLSMGQETLAIQELEAAIQKNPGNTQAGIPLVAIYIRNGEGQNALRIAQAMHKKQSKNLTLLNLLGTAQVATQNLKQARQSFEQAVELDPTFITGHLNLSKLDVAEKKIDKAKQRLVALNQKFPDNVAVLIELSTVDQAIGNNDSANQWLEKARRIDQKSMPVLLAQMDLNIKTGRTLQALSIGEAAELIDRENPQLLQALARSYLASNNREKALSIYRRMADQARLNVKKLYNVARYQIQAGDYSDAIKTLKKAIVADEKHIPAQIALTEMELYHGKPVFALSRANNLLKAYPQSGFPNRLLGDIAAQDKNFSLAATRYQTAFDLEPDTALLMKLYQSLNQTGQNQKAFDLLAEWTKKHPKDLVPIAALAEELLQQGKLKEAQKHYEFLLTQYPNEAQFLNNLAYIYFSSGDSKASSYAEKAQQLAPEQASSNDTLGWILVNTGKVDEGLHYLRSAHSRESQNPEIRYHIAVALDKLGRKDEAKQELEQALNSNLSFNGIEQAKALSEKLSQ</sequence>
<dbReference type="PANTHER" id="PTHR12558">
    <property type="entry name" value="CELL DIVISION CYCLE 16,23,27"/>
    <property type="match status" value="1"/>
</dbReference>
<name>A0A177N7M4_9GAMM</name>
<feature type="repeat" description="TPR" evidence="1">
    <location>
        <begin position="218"/>
        <end position="251"/>
    </location>
</feature>
<evidence type="ECO:0000313" key="2">
    <source>
        <dbReference type="EMBL" id="OAI14036.1"/>
    </source>
</evidence>
<dbReference type="Pfam" id="PF13432">
    <property type="entry name" value="TPR_16"/>
    <property type="match status" value="2"/>
</dbReference>
<dbReference type="OrthoDB" id="6110507at2"/>
<dbReference type="EMBL" id="LUUI01000114">
    <property type="protein sequence ID" value="OAI14036.1"/>
    <property type="molecule type" value="Genomic_DNA"/>
</dbReference>
<dbReference type="PANTHER" id="PTHR12558:SF13">
    <property type="entry name" value="CELL DIVISION CYCLE PROTEIN 27 HOMOLOG"/>
    <property type="match status" value="1"/>
</dbReference>
<feature type="repeat" description="TPR" evidence="1">
    <location>
        <begin position="498"/>
        <end position="531"/>
    </location>
</feature>
<comment type="caution">
    <text evidence="2">The sequence shown here is derived from an EMBL/GenBank/DDBJ whole genome shotgun (WGS) entry which is preliminary data.</text>
</comment>
<dbReference type="PROSITE" id="PS50005">
    <property type="entry name" value="TPR"/>
    <property type="match status" value="4"/>
</dbReference>
<dbReference type="InterPro" id="IPR019734">
    <property type="entry name" value="TPR_rpt"/>
</dbReference>
<dbReference type="NCBIfam" id="TIGR02917">
    <property type="entry name" value="PEP_TPR_lipo"/>
    <property type="match status" value="1"/>
</dbReference>
<dbReference type="InterPro" id="IPR011990">
    <property type="entry name" value="TPR-like_helical_dom_sf"/>
</dbReference>
<accession>A0A177N7M4</accession>
<dbReference type="Pfam" id="PF14559">
    <property type="entry name" value="TPR_19"/>
    <property type="match status" value="2"/>
</dbReference>
<dbReference type="Gene3D" id="1.25.40.10">
    <property type="entry name" value="Tetratricopeptide repeat domain"/>
    <property type="match status" value="5"/>
</dbReference>
<proteinExistence type="predicted"/>
<feature type="repeat" description="TPR" evidence="1">
    <location>
        <begin position="668"/>
        <end position="701"/>
    </location>
</feature>
<dbReference type="STRING" id="980561.A1359_01115"/>
<dbReference type="InterPro" id="IPR014266">
    <property type="entry name" value="PEP-CTERM_TPR_PrsT"/>
</dbReference>
<dbReference type="Proteomes" id="UP000078476">
    <property type="component" value="Unassembled WGS sequence"/>
</dbReference>
<keyword evidence="3" id="KW-1185">Reference proteome</keyword>
<dbReference type="Pfam" id="PF13174">
    <property type="entry name" value="TPR_6"/>
    <property type="match status" value="1"/>
</dbReference>
<feature type="repeat" description="TPR" evidence="1">
    <location>
        <begin position="150"/>
        <end position="183"/>
    </location>
</feature>
<dbReference type="AlphaFoldDB" id="A0A177N7M4"/>
<keyword evidence="1" id="KW-0802">TPR repeat</keyword>
<dbReference type="SUPFAM" id="SSF48452">
    <property type="entry name" value="TPR-like"/>
    <property type="match status" value="4"/>
</dbReference>
<dbReference type="SMART" id="SM00028">
    <property type="entry name" value="TPR"/>
    <property type="match status" value="17"/>
</dbReference>
<gene>
    <name evidence="2" type="ORF">A1359_01115</name>
</gene>
<reference evidence="2 3" key="1">
    <citation type="submission" date="2016-03" db="EMBL/GenBank/DDBJ databases">
        <authorList>
            <person name="Ploux O."/>
        </authorList>
    </citation>
    <scope>NUCLEOTIDE SEQUENCE [LARGE SCALE GENOMIC DNA]</scope>
    <source>
        <strain evidence="2 3">R-45370</strain>
    </source>
</reference>
<organism evidence="2 3">
    <name type="scientific">Methylomonas lenta</name>
    <dbReference type="NCBI Taxonomy" id="980561"/>
    <lineage>
        <taxon>Bacteria</taxon>
        <taxon>Pseudomonadati</taxon>
        <taxon>Pseudomonadota</taxon>
        <taxon>Gammaproteobacteria</taxon>
        <taxon>Methylococcales</taxon>
        <taxon>Methylococcaceae</taxon>
        <taxon>Methylomonas</taxon>
    </lineage>
</organism>
<evidence type="ECO:0000313" key="3">
    <source>
        <dbReference type="Proteomes" id="UP000078476"/>
    </source>
</evidence>
<dbReference type="Pfam" id="PF04733">
    <property type="entry name" value="Coatomer_E"/>
    <property type="match status" value="1"/>
</dbReference>
<protein>
    <submittedName>
        <fullName evidence="2">Exosortase</fullName>
    </submittedName>
</protein>
<evidence type="ECO:0000256" key="1">
    <source>
        <dbReference type="PROSITE-ProRule" id="PRU00339"/>
    </source>
</evidence>